<evidence type="ECO:0000313" key="3">
    <source>
        <dbReference type="EMBL" id="QHT66502.1"/>
    </source>
</evidence>
<dbReference type="Gene3D" id="3.40.250.10">
    <property type="entry name" value="Rhodanese-like domain"/>
    <property type="match status" value="1"/>
</dbReference>
<dbReference type="SUPFAM" id="SSF52821">
    <property type="entry name" value="Rhodanese/Cell cycle control phosphatase"/>
    <property type="match status" value="1"/>
</dbReference>
<evidence type="ECO:0000259" key="2">
    <source>
        <dbReference type="PROSITE" id="PS50206"/>
    </source>
</evidence>
<feature type="signal peptide" evidence="1">
    <location>
        <begin position="1"/>
        <end position="18"/>
    </location>
</feature>
<dbReference type="PANTHER" id="PTHR43031">
    <property type="entry name" value="FAD-DEPENDENT OXIDOREDUCTASE"/>
    <property type="match status" value="1"/>
</dbReference>
<proteinExistence type="predicted"/>
<feature type="domain" description="Rhodanese" evidence="2">
    <location>
        <begin position="42"/>
        <end position="132"/>
    </location>
</feature>
<dbReference type="PROSITE" id="PS51257">
    <property type="entry name" value="PROKAR_LIPOPROTEIN"/>
    <property type="match status" value="1"/>
</dbReference>
<dbReference type="AlphaFoldDB" id="A0A6C0GFH8"/>
<dbReference type="EMBL" id="CP048222">
    <property type="protein sequence ID" value="QHT66502.1"/>
    <property type="molecule type" value="Genomic_DNA"/>
</dbReference>
<dbReference type="SMART" id="SM00450">
    <property type="entry name" value="RHOD"/>
    <property type="match status" value="1"/>
</dbReference>
<dbReference type="KEGG" id="rhoz:GXP67_07445"/>
<dbReference type="InterPro" id="IPR001763">
    <property type="entry name" value="Rhodanese-like_dom"/>
</dbReference>
<protein>
    <submittedName>
        <fullName evidence="3">Rhodanese-like domain-containing protein</fullName>
    </submittedName>
</protein>
<gene>
    <name evidence="3" type="ORF">GXP67_07445</name>
</gene>
<dbReference type="InterPro" id="IPR050229">
    <property type="entry name" value="GlpE_sulfurtransferase"/>
</dbReference>
<sequence length="134" mass="15303">MKKYVFLLPYVVSLLLLAACAKSQSDFVYKELEPSDFQRSLQAQNGMLLDVRTPEEYTKGHLSDALNIDYKNDDFESQLKKLDTTKTYFLYCKGGVRSEKAADLMKELGFKQVYNLDGGIDAWQEEGLPVSKQE</sequence>
<feature type="chain" id="PRO_5025544260" evidence="1">
    <location>
        <begin position="19"/>
        <end position="134"/>
    </location>
</feature>
<keyword evidence="4" id="KW-1185">Reference proteome</keyword>
<dbReference type="CDD" id="cd00158">
    <property type="entry name" value="RHOD"/>
    <property type="match status" value="1"/>
</dbReference>
<dbReference type="PANTHER" id="PTHR43031:SF1">
    <property type="entry name" value="PYRIDINE NUCLEOTIDE-DISULPHIDE OXIDOREDUCTASE"/>
    <property type="match status" value="1"/>
</dbReference>
<keyword evidence="1" id="KW-0732">Signal</keyword>
<dbReference type="InterPro" id="IPR036873">
    <property type="entry name" value="Rhodanese-like_dom_sf"/>
</dbReference>
<evidence type="ECO:0000256" key="1">
    <source>
        <dbReference type="SAM" id="SignalP"/>
    </source>
</evidence>
<evidence type="ECO:0000313" key="4">
    <source>
        <dbReference type="Proteomes" id="UP000480178"/>
    </source>
</evidence>
<dbReference type="Proteomes" id="UP000480178">
    <property type="component" value="Chromosome"/>
</dbReference>
<dbReference type="PROSITE" id="PS50206">
    <property type="entry name" value="RHODANESE_3"/>
    <property type="match status" value="1"/>
</dbReference>
<accession>A0A6C0GFH8</accession>
<organism evidence="3 4">
    <name type="scientific">Rhodocytophaga rosea</name>
    <dbReference type="NCBI Taxonomy" id="2704465"/>
    <lineage>
        <taxon>Bacteria</taxon>
        <taxon>Pseudomonadati</taxon>
        <taxon>Bacteroidota</taxon>
        <taxon>Cytophagia</taxon>
        <taxon>Cytophagales</taxon>
        <taxon>Rhodocytophagaceae</taxon>
        <taxon>Rhodocytophaga</taxon>
    </lineage>
</organism>
<dbReference type="RefSeq" id="WP_162442556.1">
    <property type="nucleotide sequence ID" value="NZ_CP048222.1"/>
</dbReference>
<name>A0A6C0GFH8_9BACT</name>
<reference evidence="3 4" key="1">
    <citation type="submission" date="2020-01" db="EMBL/GenBank/DDBJ databases">
        <authorList>
            <person name="Kim M.K."/>
        </authorList>
    </citation>
    <scope>NUCLEOTIDE SEQUENCE [LARGE SCALE GENOMIC DNA]</scope>
    <source>
        <strain evidence="3 4">172606-1</strain>
    </source>
</reference>
<dbReference type="Pfam" id="PF00581">
    <property type="entry name" value="Rhodanese"/>
    <property type="match status" value="1"/>
</dbReference>